<reference evidence="2 3" key="1">
    <citation type="submission" date="2016-07" db="EMBL/GenBank/DDBJ databases">
        <title>Genome and transcriptome analysis of iron-reducing fermentative bacteria Anoxybacter fermentans.</title>
        <authorList>
            <person name="Zeng X."/>
            <person name="Shao Z."/>
        </authorList>
    </citation>
    <scope>NUCLEOTIDE SEQUENCE [LARGE SCALE GENOMIC DNA]</scope>
    <source>
        <strain evidence="2 3">DY22613</strain>
    </source>
</reference>
<accession>A0A3Q9HSH6</accession>
<dbReference type="InterPro" id="IPR008769">
    <property type="entry name" value="PhaF_PhaI"/>
</dbReference>
<evidence type="ECO:0000313" key="3">
    <source>
        <dbReference type="Proteomes" id="UP000267250"/>
    </source>
</evidence>
<evidence type="ECO:0000256" key="1">
    <source>
        <dbReference type="SAM" id="Coils"/>
    </source>
</evidence>
<evidence type="ECO:0000313" key="2">
    <source>
        <dbReference type="EMBL" id="AZR74241.1"/>
    </source>
</evidence>
<dbReference type="Pfam" id="PF05597">
    <property type="entry name" value="Phasin"/>
    <property type="match status" value="1"/>
</dbReference>
<dbReference type="EMBL" id="CP016379">
    <property type="protein sequence ID" value="AZR74241.1"/>
    <property type="molecule type" value="Genomic_DNA"/>
</dbReference>
<proteinExistence type="predicted"/>
<sequence>MLDLLKKTVLIGIGIASMTKDKIEELAKKIAEESKLSEEEGKKLVEDLLRQSDEARKHLESQVEKLVKNVLEKLDIPSREDLQKLENRIKKLENLNQGQGEQNNDS</sequence>
<keyword evidence="1" id="KW-0175">Coiled coil</keyword>
<protein>
    <recommendedName>
        <fullName evidence="4">Polyhydroxyalkanoate synthesis regulator</fullName>
    </recommendedName>
</protein>
<dbReference type="OrthoDB" id="198919at2"/>
<organism evidence="2 3">
    <name type="scientific">Anoxybacter fermentans</name>
    <dbReference type="NCBI Taxonomy" id="1323375"/>
    <lineage>
        <taxon>Bacteria</taxon>
        <taxon>Bacillati</taxon>
        <taxon>Bacillota</taxon>
        <taxon>Clostridia</taxon>
        <taxon>Halanaerobiales</taxon>
        <taxon>Anoxybacter</taxon>
    </lineage>
</organism>
<dbReference type="KEGG" id="aft:BBF96_13035"/>
<evidence type="ECO:0008006" key="4">
    <source>
        <dbReference type="Google" id="ProtNLM"/>
    </source>
</evidence>
<dbReference type="PANTHER" id="PTHR38664:SF1">
    <property type="entry name" value="SLR0058 PROTEIN"/>
    <property type="match status" value="1"/>
</dbReference>
<name>A0A3Q9HSH6_9FIRM</name>
<gene>
    <name evidence="2" type="ORF">BBF96_13035</name>
</gene>
<dbReference type="Proteomes" id="UP000267250">
    <property type="component" value="Chromosome"/>
</dbReference>
<feature type="coiled-coil region" evidence="1">
    <location>
        <begin position="20"/>
        <end position="102"/>
    </location>
</feature>
<dbReference type="RefSeq" id="WP_127017597.1">
    <property type="nucleotide sequence ID" value="NZ_CP016379.1"/>
</dbReference>
<dbReference type="PANTHER" id="PTHR38664">
    <property type="entry name" value="SLR0058 PROTEIN"/>
    <property type="match status" value="1"/>
</dbReference>
<keyword evidence="3" id="KW-1185">Reference proteome</keyword>
<dbReference type="AlphaFoldDB" id="A0A3Q9HSH6"/>